<dbReference type="PROSITE" id="PS50011">
    <property type="entry name" value="PROTEIN_KINASE_DOM"/>
    <property type="match status" value="1"/>
</dbReference>
<feature type="binding site" evidence="11">
    <location>
        <position position="60"/>
    </location>
    <ligand>
        <name>ATP</name>
        <dbReference type="ChEBI" id="CHEBI:30616"/>
    </ligand>
</feature>
<evidence type="ECO:0000256" key="9">
    <source>
        <dbReference type="ARBA" id="ARBA00047899"/>
    </source>
</evidence>
<protein>
    <recommendedName>
        <fullName evidence="2">non-specific serine/threonine protein kinase</fullName>
        <ecNumber evidence="2">2.7.11.1</ecNumber>
    </recommendedName>
</protein>
<evidence type="ECO:0000256" key="11">
    <source>
        <dbReference type="PROSITE-ProRule" id="PRU10141"/>
    </source>
</evidence>
<organism evidence="14 15">
    <name type="scientific">Rotaria sordida</name>
    <dbReference type="NCBI Taxonomy" id="392033"/>
    <lineage>
        <taxon>Eukaryota</taxon>
        <taxon>Metazoa</taxon>
        <taxon>Spiralia</taxon>
        <taxon>Gnathifera</taxon>
        <taxon>Rotifera</taxon>
        <taxon>Eurotatoria</taxon>
        <taxon>Bdelloidea</taxon>
        <taxon>Philodinida</taxon>
        <taxon>Philodinidae</taxon>
        <taxon>Rotaria</taxon>
    </lineage>
</organism>
<keyword evidence="3 12" id="KW-0723">Serine/threonine-protein kinase</keyword>
<keyword evidence="8 11" id="KW-0067">ATP-binding</keyword>
<keyword evidence="7" id="KW-0418">Kinase</keyword>
<evidence type="ECO:0000256" key="3">
    <source>
        <dbReference type="ARBA" id="ARBA00022527"/>
    </source>
</evidence>
<dbReference type="FunFam" id="3.30.200.20:FF:000156">
    <property type="entry name" value="MAP kinase-activated protein kinase 3"/>
    <property type="match status" value="1"/>
</dbReference>
<dbReference type="InterPro" id="IPR017441">
    <property type="entry name" value="Protein_kinase_ATP_BS"/>
</dbReference>
<comment type="catalytic activity">
    <reaction evidence="10">
        <text>L-seryl-[protein] + ATP = O-phospho-L-seryl-[protein] + ADP + H(+)</text>
        <dbReference type="Rhea" id="RHEA:17989"/>
        <dbReference type="Rhea" id="RHEA-COMP:9863"/>
        <dbReference type="Rhea" id="RHEA-COMP:11604"/>
        <dbReference type="ChEBI" id="CHEBI:15378"/>
        <dbReference type="ChEBI" id="CHEBI:29999"/>
        <dbReference type="ChEBI" id="CHEBI:30616"/>
        <dbReference type="ChEBI" id="CHEBI:83421"/>
        <dbReference type="ChEBI" id="CHEBI:456216"/>
        <dbReference type="EC" id="2.7.11.1"/>
    </reaction>
</comment>
<evidence type="ECO:0000256" key="6">
    <source>
        <dbReference type="ARBA" id="ARBA00022741"/>
    </source>
</evidence>
<evidence type="ECO:0000259" key="13">
    <source>
        <dbReference type="PROSITE" id="PS50011"/>
    </source>
</evidence>
<dbReference type="Gene3D" id="3.30.200.20">
    <property type="entry name" value="Phosphorylase Kinase, domain 1"/>
    <property type="match status" value="1"/>
</dbReference>
<dbReference type="Proteomes" id="UP000663882">
    <property type="component" value="Unassembled WGS sequence"/>
</dbReference>
<keyword evidence="6 11" id="KW-0547">Nucleotide-binding</keyword>
<feature type="domain" description="Protein kinase" evidence="13">
    <location>
        <begin position="31"/>
        <end position="294"/>
    </location>
</feature>
<accession>A0A814A745</accession>
<evidence type="ECO:0000256" key="1">
    <source>
        <dbReference type="ARBA" id="ARBA00006692"/>
    </source>
</evidence>
<evidence type="ECO:0000256" key="5">
    <source>
        <dbReference type="ARBA" id="ARBA00022679"/>
    </source>
</evidence>
<evidence type="ECO:0000313" key="14">
    <source>
        <dbReference type="EMBL" id="CAF0909456.1"/>
    </source>
</evidence>
<comment type="similarity">
    <text evidence="1">Belongs to the protein kinase superfamily. CAMK Ser/Thr protein kinase family.</text>
</comment>
<dbReference type="InterPro" id="IPR011009">
    <property type="entry name" value="Kinase-like_dom_sf"/>
</dbReference>
<sequence length="357" mass="40954">MATGTHQKTTNIRYGSFPFTTRRNPIIDDYDISSEALGCGINGKVLKCQHRRTGQKCALKILKDSVRARQEIIMHKRACENCQYIVQVVDVYENTYDFNQCLLLVMERMGGGELFNRIRERTNGLYTERDAARYIWMIVQAVKHLHEMDIAHRDLKPENLLLTNEKNDAILKLSDFGFAKHGNDQLLPLCTPLFTPFYVAPEILSRGRYDKACDIWSMGIIMYVLLCGYPPFFPESEEQLSTGLRSRIRTGNYQFPNEEWEHISEEAKSTIRRMLTVEPAQRITIGEILTSTWLTELTSERPIDMIALQDVETQTQLEVAVASATDIQRRTDDDDIEIKISGPAASRIAKRAAKRKQ</sequence>
<dbReference type="PROSITE" id="PS00108">
    <property type="entry name" value="PROTEIN_KINASE_ST"/>
    <property type="match status" value="1"/>
</dbReference>
<dbReference type="OrthoDB" id="40902at2759"/>
<dbReference type="AlphaFoldDB" id="A0A814A745"/>
<dbReference type="Pfam" id="PF00069">
    <property type="entry name" value="Pkinase"/>
    <property type="match status" value="1"/>
</dbReference>
<dbReference type="EC" id="2.7.11.1" evidence="2"/>
<dbReference type="PROSITE" id="PS00107">
    <property type="entry name" value="PROTEIN_KINASE_ATP"/>
    <property type="match status" value="1"/>
</dbReference>
<evidence type="ECO:0000256" key="7">
    <source>
        <dbReference type="ARBA" id="ARBA00022777"/>
    </source>
</evidence>
<evidence type="ECO:0000256" key="8">
    <source>
        <dbReference type="ARBA" id="ARBA00022840"/>
    </source>
</evidence>
<reference evidence="14" key="1">
    <citation type="submission" date="2021-02" db="EMBL/GenBank/DDBJ databases">
        <authorList>
            <person name="Nowell W R."/>
        </authorList>
    </citation>
    <scope>NUCLEOTIDE SEQUENCE</scope>
</reference>
<evidence type="ECO:0000256" key="2">
    <source>
        <dbReference type="ARBA" id="ARBA00012513"/>
    </source>
</evidence>
<comment type="caution">
    <text evidence="14">The sequence shown here is derived from an EMBL/GenBank/DDBJ whole genome shotgun (WGS) entry which is preliminary data.</text>
</comment>
<dbReference type="SMART" id="SM00220">
    <property type="entry name" value="S_TKc"/>
    <property type="match status" value="1"/>
</dbReference>
<dbReference type="EMBL" id="CAJNOO010000334">
    <property type="protein sequence ID" value="CAF0909456.1"/>
    <property type="molecule type" value="Genomic_DNA"/>
</dbReference>
<gene>
    <name evidence="14" type="ORF">RFH988_LOCUS9407</name>
</gene>
<evidence type="ECO:0000256" key="10">
    <source>
        <dbReference type="ARBA" id="ARBA00048679"/>
    </source>
</evidence>
<keyword evidence="4" id="KW-0597">Phosphoprotein</keyword>
<dbReference type="GO" id="GO:0005524">
    <property type="term" value="F:ATP binding"/>
    <property type="evidence" value="ECO:0007669"/>
    <property type="project" value="UniProtKB-UniRule"/>
</dbReference>
<evidence type="ECO:0000256" key="4">
    <source>
        <dbReference type="ARBA" id="ARBA00022553"/>
    </source>
</evidence>
<dbReference type="GO" id="GO:0004674">
    <property type="term" value="F:protein serine/threonine kinase activity"/>
    <property type="evidence" value="ECO:0007669"/>
    <property type="project" value="UniProtKB-KW"/>
</dbReference>
<name>A0A814A745_9BILA</name>
<dbReference type="Gene3D" id="1.10.510.10">
    <property type="entry name" value="Transferase(Phosphotransferase) domain 1"/>
    <property type="match status" value="1"/>
</dbReference>
<proteinExistence type="inferred from homology"/>
<keyword evidence="5" id="KW-0808">Transferase</keyword>
<dbReference type="PANTHER" id="PTHR24347">
    <property type="entry name" value="SERINE/THREONINE-PROTEIN KINASE"/>
    <property type="match status" value="1"/>
</dbReference>
<comment type="catalytic activity">
    <reaction evidence="9">
        <text>L-threonyl-[protein] + ATP = O-phospho-L-threonyl-[protein] + ADP + H(+)</text>
        <dbReference type="Rhea" id="RHEA:46608"/>
        <dbReference type="Rhea" id="RHEA-COMP:11060"/>
        <dbReference type="Rhea" id="RHEA-COMP:11605"/>
        <dbReference type="ChEBI" id="CHEBI:15378"/>
        <dbReference type="ChEBI" id="CHEBI:30013"/>
        <dbReference type="ChEBI" id="CHEBI:30616"/>
        <dbReference type="ChEBI" id="CHEBI:61977"/>
        <dbReference type="ChEBI" id="CHEBI:456216"/>
        <dbReference type="EC" id="2.7.11.1"/>
    </reaction>
</comment>
<evidence type="ECO:0000313" key="15">
    <source>
        <dbReference type="Proteomes" id="UP000663882"/>
    </source>
</evidence>
<dbReference type="InterPro" id="IPR000719">
    <property type="entry name" value="Prot_kinase_dom"/>
</dbReference>
<dbReference type="SUPFAM" id="SSF56112">
    <property type="entry name" value="Protein kinase-like (PK-like)"/>
    <property type="match status" value="1"/>
</dbReference>
<evidence type="ECO:0000256" key="12">
    <source>
        <dbReference type="RuleBase" id="RU000304"/>
    </source>
</evidence>
<dbReference type="InterPro" id="IPR008271">
    <property type="entry name" value="Ser/Thr_kinase_AS"/>
</dbReference>